<dbReference type="Proteomes" id="UP000024635">
    <property type="component" value="Unassembled WGS sequence"/>
</dbReference>
<comment type="caution">
    <text evidence="1">The sequence shown here is derived from an EMBL/GenBank/DDBJ whole genome shotgun (WGS) entry which is preliminary data.</text>
</comment>
<gene>
    <name evidence="1" type="primary">Acey_s0120.g889</name>
    <name evidence="1" type="ORF">Y032_0120g889</name>
</gene>
<dbReference type="EMBL" id="JARK01001456">
    <property type="protein sequence ID" value="EYB99692.1"/>
    <property type="molecule type" value="Genomic_DNA"/>
</dbReference>
<accession>A0A016TAH1</accession>
<protein>
    <submittedName>
        <fullName evidence="1">Uncharacterized protein</fullName>
    </submittedName>
</protein>
<sequence length="112" mass="13522">MDEANKKIPDVKGTMTDRNQCIVIIDMHGSHYHYHSYRLDTIGIVRFIGDDSWEDTREEKNAGKCAIVREKVEKSPLSTWIVNYRRVWNRLYMVENLKKMTISRRKRRWYTK</sequence>
<proteinExistence type="predicted"/>
<organism evidence="1 2">
    <name type="scientific">Ancylostoma ceylanicum</name>
    <dbReference type="NCBI Taxonomy" id="53326"/>
    <lineage>
        <taxon>Eukaryota</taxon>
        <taxon>Metazoa</taxon>
        <taxon>Ecdysozoa</taxon>
        <taxon>Nematoda</taxon>
        <taxon>Chromadorea</taxon>
        <taxon>Rhabditida</taxon>
        <taxon>Rhabditina</taxon>
        <taxon>Rhabditomorpha</taxon>
        <taxon>Strongyloidea</taxon>
        <taxon>Ancylostomatidae</taxon>
        <taxon>Ancylostomatinae</taxon>
        <taxon>Ancylostoma</taxon>
    </lineage>
</organism>
<evidence type="ECO:0000313" key="2">
    <source>
        <dbReference type="Proteomes" id="UP000024635"/>
    </source>
</evidence>
<reference evidence="2" key="1">
    <citation type="journal article" date="2015" name="Nat. Genet.">
        <title>The genome and transcriptome of the zoonotic hookworm Ancylostoma ceylanicum identify infection-specific gene families.</title>
        <authorList>
            <person name="Schwarz E.M."/>
            <person name="Hu Y."/>
            <person name="Antoshechkin I."/>
            <person name="Miller M.M."/>
            <person name="Sternberg P.W."/>
            <person name="Aroian R.V."/>
        </authorList>
    </citation>
    <scope>NUCLEOTIDE SEQUENCE</scope>
    <source>
        <strain evidence="2">HY135</strain>
    </source>
</reference>
<name>A0A016TAH1_9BILA</name>
<dbReference type="AlphaFoldDB" id="A0A016TAH1"/>
<evidence type="ECO:0000313" key="1">
    <source>
        <dbReference type="EMBL" id="EYB99692.1"/>
    </source>
</evidence>
<keyword evidence="2" id="KW-1185">Reference proteome</keyword>